<dbReference type="InterPro" id="IPR002781">
    <property type="entry name" value="TM_pro_TauE-like"/>
</dbReference>
<protein>
    <recommendedName>
        <fullName evidence="5">Probable membrane transporter protein</fullName>
    </recommendedName>
</protein>
<evidence type="ECO:0000256" key="2">
    <source>
        <dbReference type="ARBA" id="ARBA00022692"/>
    </source>
</evidence>
<proteinExistence type="inferred from homology"/>
<dbReference type="Pfam" id="PF01925">
    <property type="entry name" value="TauE"/>
    <property type="match status" value="1"/>
</dbReference>
<feature type="transmembrane region" description="Helical" evidence="5">
    <location>
        <begin position="32"/>
        <end position="51"/>
    </location>
</feature>
<keyword evidence="4 5" id="KW-0472">Membrane</keyword>
<dbReference type="AlphaFoldDB" id="A0A371X5A8"/>
<comment type="caution">
    <text evidence="6">The sequence shown here is derived from an EMBL/GenBank/DDBJ whole genome shotgun (WGS) entry which is preliminary data.</text>
</comment>
<organism evidence="6 7">
    <name type="scientific">Fulvimarina endophytica</name>
    <dbReference type="NCBI Taxonomy" id="2293836"/>
    <lineage>
        <taxon>Bacteria</taxon>
        <taxon>Pseudomonadati</taxon>
        <taxon>Pseudomonadota</taxon>
        <taxon>Alphaproteobacteria</taxon>
        <taxon>Hyphomicrobiales</taxon>
        <taxon>Aurantimonadaceae</taxon>
        <taxon>Fulvimarina</taxon>
    </lineage>
</organism>
<sequence length="275" mass="27770">MDGHSILSLGGLLLVLLVTGAFTGVIAGLLGVGGGIVVVPVLVIVVGLFALPEDIDMLMIVGTSLATIVPTSIASSRAHHRKGSVDVALLKGWLPAIVCGALIGGFASKIFGANGLALIFGVVGLLVAANLLKRKTIVLRTSPPESILARSAIGFPIGFLSSLMGIGGGTLSVPTLTMLSVPVHRAVGTAAVFGLGIAIPALIGFVWSGLGVPGRPVGSLGFVNLPTAIAIASVSIFTAPIGARLAHRLEPRVLKIAFAVFLSISSVNLLLDVFS</sequence>
<feature type="transmembrane region" description="Helical" evidence="5">
    <location>
        <begin position="153"/>
        <end position="174"/>
    </location>
</feature>
<evidence type="ECO:0000313" key="7">
    <source>
        <dbReference type="Proteomes" id="UP000264310"/>
    </source>
</evidence>
<keyword evidence="3 5" id="KW-1133">Transmembrane helix</keyword>
<gene>
    <name evidence="6" type="ORF">DYI37_08825</name>
</gene>
<accession>A0A371X5A8</accession>
<evidence type="ECO:0000256" key="1">
    <source>
        <dbReference type="ARBA" id="ARBA00004141"/>
    </source>
</evidence>
<feature type="transmembrane region" description="Helical" evidence="5">
    <location>
        <begin position="186"/>
        <end position="210"/>
    </location>
</feature>
<dbReference type="OrthoDB" id="457670at2"/>
<dbReference type="EMBL" id="QURL01000003">
    <property type="protein sequence ID" value="RFC64405.1"/>
    <property type="molecule type" value="Genomic_DNA"/>
</dbReference>
<feature type="transmembrane region" description="Helical" evidence="5">
    <location>
        <begin position="88"/>
        <end position="107"/>
    </location>
</feature>
<reference evidence="6 7" key="1">
    <citation type="submission" date="2018-08" db="EMBL/GenBank/DDBJ databases">
        <title>Fulvimarina sp. 85, whole genome shotgun sequence.</title>
        <authorList>
            <person name="Tuo L."/>
        </authorList>
    </citation>
    <scope>NUCLEOTIDE SEQUENCE [LARGE SCALE GENOMIC DNA]</scope>
    <source>
        <strain evidence="6 7">85</strain>
    </source>
</reference>
<feature type="transmembrane region" description="Helical" evidence="5">
    <location>
        <begin position="113"/>
        <end position="132"/>
    </location>
</feature>
<comment type="similarity">
    <text evidence="5">Belongs to the 4-toluene sulfonate uptake permease (TSUP) (TC 2.A.102) family.</text>
</comment>
<evidence type="ECO:0000256" key="4">
    <source>
        <dbReference type="ARBA" id="ARBA00023136"/>
    </source>
</evidence>
<evidence type="ECO:0000313" key="6">
    <source>
        <dbReference type="EMBL" id="RFC64405.1"/>
    </source>
</evidence>
<dbReference type="PANTHER" id="PTHR43483:SF3">
    <property type="entry name" value="MEMBRANE TRANSPORTER PROTEIN HI_0806-RELATED"/>
    <property type="match status" value="1"/>
</dbReference>
<keyword evidence="5" id="KW-1003">Cell membrane</keyword>
<comment type="subcellular location">
    <subcellularLocation>
        <location evidence="5">Cell membrane</location>
        <topology evidence="5">Multi-pass membrane protein</topology>
    </subcellularLocation>
    <subcellularLocation>
        <location evidence="1">Membrane</location>
        <topology evidence="1">Multi-pass membrane protein</topology>
    </subcellularLocation>
</comment>
<name>A0A371X5A8_9HYPH</name>
<dbReference type="PANTHER" id="PTHR43483">
    <property type="entry name" value="MEMBRANE TRANSPORTER PROTEIN HI_0806-RELATED"/>
    <property type="match status" value="1"/>
</dbReference>
<dbReference type="Proteomes" id="UP000264310">
    <property type="component" value="Unassembled WGS sequence"/>
</dbReference>
<feature type="transmembrane region" description="Helical" evidence="5">
    <location>
        <begin position="6"/>
        <end position="25"/>
    </location>
</feature>
<feature type="transmembrane region" description="Helical" evidence="5">
    <location>
        <begin position="222"/>
        <end position="241"/>
    </location>
</feature>
<keyword evidence="7" id="KW-1185">Reference proteome</keyword>
<keyword evidence="2 5" id="KW-0812">Transmembrane</keyword>
<dbReference type="GO" id="GO:0005886">
    <property type="term" value="C:plasma membrane"/>
    <property type="evidence" value="ECO:0007669"/>
    <property type="project" value="UniProtKB-SubCell"/>
</dbReference>
<feature type="transmembrane region" description="Helical" evidence="5">
    <location>
        <begin position="253"/>
        <end position="271"/>
    </location>
</feature>
<evidence type="ECO:0000256" key="5">
    <source>
        <dbReference type="RuleBase" id="RU363041"/>
    </source>
</evidence>
<dbReference type="RefSeq" id="WP_116682822.1">
    <property type="nucleotide sequence ID" value="NZ_QURL01000003.1"/>
</dbReference>
<evidence type="ECO:0000256" key="3">
    <source>
        <dbReference type="ARBA" id="ARBA00022989"/>
    </source>
</evidence>
<feature type="transmembrane region" description="Helical" evidence="5">
    <location>
        <begin position="57"/>
        <end position="76"/>
    </location>
</feature>